<feature type="compositionally biased region" description="Polar residues" evidence="1">
    <location>
        <begin position="235"/>
        <end position="254"/>
    </location>
</feature>
<feature type="compositionally biased region" description="Polar residues" evidence="1">
    <location>
        <begin position="266"/>
        <end position="282"/>
    </location>
</feature>
<feature type="region of interest" description="Disordered" evidence="1">
    <location>
        <begin position="458"/>
        <end position="480"/>
    </location>
</feature>
<reference evidence="4" key="1">
    <citation type="submission" date="2016-05" db="EMBL/GenBank/DDBJ databases">
        <title>Comparative genomics of biotechnologically important yeasts.</title>
        <authorList>
            <consortium name="DOE Joint Genome Institute"/>
            <person name="Riley R."/>
            <person name="Haridas S."/>
            <person name="Wolfe K.H."/>
            <person name="Lopes M.R."/>
            <person name="Hittinger C.T."/>
            <person name="Goker M."/>
            <person name="Salamov A."/>
            <person name="Wisecaver J."/>
            <person name="Long T.M."/>
            <person name="Aerts A.L."/>
            <person name="Barry K."/>
            <person name="Choi C."/>
            <person name="Clum A."/>
            <person name="Coughlan A.Y."/>
            <person name="Deshpande S."/>
            <person name="Douglass A.P."/>
            <person name="Hanson S.J."/>
            <person name="Klenk H.-P."/>
            <person name="Labutti K."/>
            <person name="Lapidus A."/>
            <person name="Lindquist E."/>
            <person name="Lipzen A."/>
            <person name="Meier-Kolthoff J.P."/>
            <person name="Ohm R.A."/>
            <person name="Otillar R.P."/>
            <person name="Pangilinan J."/>
            <person name="Peng Y."/>
            <person name="Rokas A."/>
            <person name="Rosa C.A."/>
            <person name="Scheuner C."/>
            <person name="Sibirny A.A."/>
            <person name="Slot J.C."/>
            <person name="Stielow J.B."/>
            <person name="Sun H."/>
            <person name="Kurtzman C.P."/>
            <person name="Blackwell M."/>
            <person name="Grigoriev I.V."/>
            <person name="Jeffries T.W."/>
        </authorList>
    </citation>
    <scope>NUCLEOTIDE SEQUENCE [LARGE SCALE GENOMIC DNA]</scope>
    <source>
        <strain evidence="4">NRRL Y-17324</strain>
    </source>
</reference>
<feature type="compositionally biased region" description="Acidic residues" evidence="1">
    <location>
        <begin position="346"/>
        <end position="355"/>
    </location>
</feature>
<feature type="compositionally biased region" description="Polar residues" evidence="1">
    <location>
        <begin position="105"/>
        <end position="124"/>
    </location>
</feature>
<feature type="compositionally biased region" description="Polar residues" evidence="1">
    <location>
        <begin position="464"/>
        <end position="480"/>
    </location>
</feature>
<evidence type="ECO:0000313" key="4">
    <source>
        <dbReference type="Proteomes" id="UP000094285"/>
    </source>
</evidence>
<dbReference type="STRING" id="984487.A0A1E4SK96"/>
<feature type="compositionally biased region" description="Basic and acidic residues" evidence="1">
    <location>
        <begin position="1021"/>
        <end position="1031"/>
    </location>
</feature>
<organism evidence="3 4">
    <name type="scientific">Suhomyces tanzawaensis NRRL Y-17324</name>
    <dbReference type="NCBI Taxonomy" id="984487"/>
    <lineage>
        <taxon>Eukaryota</taxon>
        <taxon>Fungi</taxon>
        <taxon>Dikarya</taxon>
        <taxon>Ascomycota</taxon>
        <taxon>Saccharomycotina</taxon>
        <taxon>Pichiomycetes</taxon>
        <taxon>Debaryomycetaceae</taxon>
        <taxon>Suhomyces</taxon>
    </lineage>
</organism>
<feature type="compositionally biased region" description="Basic and acidic residues" evidence="1">
    <location>
        <begin position="1183"/>
        <end position="1210"/>
    </location>
</feature>
<name>A0A1E4SK96_9ASCO</name>
<feature type="compositionally biased region" description="Basic and acidic residues" evidence="1">
    <location>
        <begin position="92"/>
        <end position="104"/>
    </location>
</feature>
<feature type="compositionally biased region" description="Acidic residues" evidence="1">
    <location>
        <begin position="1049"/>
        <end position="1058"/>
    </location>
</feature>
<feature type="region of interest" description="Disordered" evidence="1">
    <location>
        <begin position="1264"/>
        <end position="1302"/>
    </location>
</feature>
<evidence type="ECO:0000259" key="2">
    <source>
        <dbReference type="Pfam" id="PF11223"/>
    </source>
</evidence>
<feature type="region of interest" description="Disordered" evidence="1">
    <location>
        <begin position="1158"/>
        <end position="1218"/>
    </location>
</feature>
<dbReference type="GeneID" id="30984687"/>
<feature type="compositionally biased region" description="Acidic residues" evidence="1">
    <location>
        <begin position="186"/>
        <end position="197"/>
    </location>
</feature>
<feature type="compositionally biased region" description="Polar residues" evidence="1">
    <location>
        <begin position="302"/>
        <end position="318"/>
    </location>
</feature>
<feature type="region of interest" description="Disordered" evidence="1">
    <location>
        <begin position="29"/>
        <end position="60"/>
    </location>
</feature>
<feature type="compositionally biased region" description="Polar residues" evidence="1">
    <location>
        <begin position="330"/>
        <end position="341"/>
    </location>
</feature>
<feature type="compositionally biased region" description="Basic and acidic residues" evidence="1">
    <location>
        <begin position="1039"/>
        <end position="1048"/>
    </location>
</feature>
<dbReference type="Pfam" id="PF11223">
    <property type="entry name" value="DUF3020"/>
    <property type="match status" value="1"/>
</dbReference>
<feature type="compositionally biased region" description="Basic and acidic residues" evidence="1">
    <location>
        <begin position="372"/>
        <end position="399"/>
    </location>
</feature>
<accession>A0A1E4SK96</accession>
<feature type="region of interest" description="Disordered" evidence="1">
    <location>
        <begin position="78"/>
        <end position="443"/>
    </location>
</feature>
<evidence type="ECO:0000313" key="3">
    <source>
        <dbReference type="EMBL" id="ODV79924.1"/>
    </source>
</evidence>
<dbReference type="RefSeq" id="XP_020065046.1">
    <property type="nucleotide sequence ID" value="XM_020210551.1"/>
</dbReference>
<dbReference type="EMBL" id="KV453911">
    <property type="protein sequence ID" value="ODV79924.1"/>
    <property type="molecule type" value="Genomic_DNA"/>
</dbReference>
<dbReference type="Proteomes" id="UP000094285">
    <property type="component" value="Unassembled WGS sequence"/>
</dbReference>
<proteinExistence type="predicted"/>
<feature type="domain" description="DUF3020" evidence="2">
    <location>
        <begin position="980"/>
        <end position="1028"/>
    </location>
</feature>
<dbReference type="InterPro" id="IPR021386">
    <property type="entry name" value="SPP41_DUF3020"/>
</dbReference>
<protein>
    <recommendedName>
        <fullName evidence="2">DUF3020 domain-containing protein</fullName>
    </recommendedName>
</protein>
<feature type="region of interest" description="Disordered" evidence="1">
    <location>
        <begin position="1021"/>
        <end position="1058"/>
    </location>
</feature>
<sequence>MPGTDEHPHSDLDIDLSTVIAESISTLAHQDHPHHDDVLQKHADLQSDLPQNHFEDQHQDLDLESAIGDVFSQFDFAKQESEVASSSAEHPLQSEELKEHKPENEQLQDAKSQEDTNQYQSQDAKSQEDTHQYQEDTHQYLEPLGDQPHAFTKELSEEALDEAIGNAFQSAINDTNEPEGAHDTNTQDDDANLDEAIGDAFKNLLGGHEAGDSYAENHQPQESPRPVHDNGPDQPDNTVSKSEQPQTDVSNPNPEQAHHYEVRLAQDTNSQDNNHESQLPTETQDEDNSLQDAIGNAFNDIFQENQSKPPEQNEQKQQLAEAIDSVLENLISQLSSPTSQNKAEEDYSMDNDLDLDAAIGDAFKSILPSGEAQKENTQHSESNTHTEAVEQPKATNEEDKGQEEDLDLENAIGEAFKSLTAQSDAPQAPAEPAPPVTTENELDDDELSAMISASFKKVMDKPENSQPAEGNSEVTENSNTSISDDKFMESAITEAFMSAMQNSDSAIKIPTSELQSERRMSEGTVDLSRLVQNLVTQMATQEETLVSEKLPISQDVLKELALEITSQVQDHLTEDDVVKKQNTMTDLPQIEDNVLAHFQNEAHKDERWSKKEATKSKINPTALAQVVRNAIRTTDSQADRHGSVSHEPTDAELDKLLMNDIIQNAFNMAMENPHELLSDLEIDEEVPLSGRSALPLNTSTFSRTRPPESSTIQPRQGQSSELYNASRNRVPGSNNISATYGKSGEITNSNRDLGTGKSLSIAETLALHRSSMNIGPRRDYSTIESLEEALKSSRSSNEPIRSQISSVIHSINSRMNNNRVRSSNDSDFLGAIQQMTNMLTSDSSINNSALLSILRETPSVTEIISTYKEIEDKENMVNSLFLTKSYLSKHSSSSSDNIRAISLIDKVIQEFNQSTDAIIGRTSLSHLPNIKSEVISNISRSVVSAISNYSSSHKLNRTTISTNDQVKEEEDMREKIRLENRARKKRWREENSERNKDNDLRSRVWRRAAILFGEKDTPEKKEWADKEFEKRRDKRIARREKQTVKSEPEEPVSNEKEEDLVNDPKFIKPVTDIFNIVSSFTNHEDPQAALAATSAATATMAAVYATGNKFTDFEKVDSAVSTILANIMRKIDTVGQHQRMASLTKGISSNYDPNIYRTKLDKPLMGTPARKPAMKRPTSEPNSYEKRKPEDTLNNELKKSKLDTGDRTRIPDTSITAPSPWSTPVLKMPHYKNPEGFSYGPKRFASTSSAPSPFISNKANFGMDKGASKPISTGLRKPGSFQRPISKPERKGFGAPPVHSTL</sequence>
<dbReference type="OrthoDB" id="5595797at2759"/>
<feature type="region of interest" description="Disordered" evidence="1">
    <location>
        <begin position="691"/>
        <end position="754"/>
    </location>
</feature>
<evidence type="ECO:0000256" key="1">
    <source>
        <dbReference type="SAM" id="MobiDB-lite"/>
    </source>
</evidence>
<gene>
    <name evidence="3" type="ORF">CANTADRAFT_5616</name>
</gene>
<feature type="compositionally biased region" description="Basic and acidic residues" evidence="1">
    <location>
        <begin position="125"/>
        <end position="139"/>
    </location>
</feature>
<feature type="compositionally biased region" description="Basic and acidic residues" evidence="1">
    <location>
        <begin position="29"/>
        <end position="45"/>
    </location>
</feature>
<keyword evidence="4" id="KW-1185">Reference proteome</keyword>
<feature type="compositionally biased region" description="Polar residues" evidence="1">
    <location>
        <begin position="695"/>
        <end position="752"/>
    </location>
</feature>